<gene>
    <name evidence="6" type="ORF">GCK72_013300</name>
</gene>
<dbReference type="PROSITE" id="PS50089">
    <property type="entry name" value="ZF_RING_2"/>
    <property type="match status" value="1"/>
</dbReference>
<dbReference type="GeneID" id="78775766"/>
<proteinExistence type="predicted"/>
<dbReference type="InterPro" id="IPR001841">
    <property type="entry name" value="Znf_RING"/>
</dbReference>
<dbReference type="EMBL" id="WUAV01000004">
    <property type="protein sequence ID" value="KAF1756846.1"/>
    <property type="molecule type" value="Genomic_DNA"/>
</dbReference>
<organism evidence="6 7">
    <name type="scientific">Caenorhabditis remanei</name>
    <name type="common">Caenorhabditis vulgaris</name>
    <dbReference type="NCBI Taxonomy" id="31234"/>
    <lineage>
        <taxon>Eukaryota</taxon>
        <taxon>Metazoa</taxon>
        <taxon>Ecdysozoa</taxon>
        <taxon>Nematoda</taxon>
        <taxon>Chromadorea</taxon>
        <taxon>Rhabditida</taxon>
        <taxon>Rhabditina</taxon>
        <taxon>Rhabditomorpha</taxon>
        <taxon>Rhabditoidea</taxon>
        <taxon>Rhabditidae</taxon>
        <taxon>Peloderinae</taxon>
        <taxon>Caenorhabditis</taxon>
    </lineage>
</organism>
<evidence type="ECO:0000256" key="4">
    <source>
        <dbReference type="SAM" id="MobiDB-lite"/>
    </source>
</evidence>
<evidence type="ECO:0000256" key="2">
    <source>
        <dbReference type="ARBA" id="ARBA00022833"/>
    </source>
</evidence>
<keyword evidence="1 3" id="KW-0479">Metal-binding</keyword>
<accession>A0A6A5GQN8</accession>
<dbReference type="KEGG" id="crq:GCK72_013300"/>
<evidence type="ECO:0000313" key="6">
    <source>
        <dbReference type="EMBL" id="KAF1756846.1"/>
    </source>
</evidence>
<evidence type="ECO:0000256" key="3">
    <source>
        <dbReference type="PROSITE-ProRule" id="PRU00175"/>
    </source>
</evidence>
<dbReference type="AlphaFoldDB" id="A0A6A5GQN8"/>
<dbReference type="CTD" id="78775766"/>
<evidence type="ECO:0000259" key="5">
    <source>
        <dbReference type="PROSITE" id="PS50089"/>
    </source>
</evidence>
<sequence>MSKAQCPLCLEPYVDNRNLAILRLACSHRMHKKCLKDFVQSDGPTKDICPECRQPYAIIPDPDGPSISRPTTGNDDAPG</sequence>
<keyword evidence="2" id="KW-0862">Zinc</keyword>
<feature type="compositionally biased region" description="Polar residues" evidence="4">
    <location>
        <begin position="68"/>
        <end position="79"/>
    </location>
</feature>
<dbReference type="Pfam" id="PF13639">
    <property type="entry name" value="zf-RING_2"/>
    <property type="match status" value="1"/>
</dbReference>
<reference evidence="6 7" key="1">
    <citation type="submission" date="2019-12" db="EMBL/GenBank/DDBJ databases">
        <title>Chromosome-level assembly of the Caenorhabditis remanei genome.</title>
        <authorList>
            <person name="Teterina A.A."/>
            <person name="Willis J.H."/>
            <person name="Phillips P.C."/>
        </authorList>
    </citation>
    <scope>NUCLEOTIDE SEQUENCE [LARGE SCALE GENOMIC DNA]</scope>
    <source>
        <strain evidence="6 7">PX506</strain>
        <tissue evidence="6">Whole organism</tissue>
    </source>
</reference>
<dbReference type="Gene3D" id="3.30.40.10">
    <property type="entry name" value="Zinc/RING finger domain, C3HC4 (zinc finger)"/>
    <property type="match status" value="1"/>
</dbReference>
<dbReference type="SMART" id="SM00184">
    <property type="entry name" value="RING"/>
    <property type="match status" value="1"/>
</dbReference>
<evidence type="ECO:0000256" key="1">
    <source>
        <dbReference type="ARBA" id="ARBA00022771"/>
    </source>
</evidence>
<name>A0A6A5GQN8_CAERE</name>
<dbReference type="InterPro" id="IPR013083">
    <property type="entry name" value="Znf_RING/FYVE/PHD"/>
</dbReference>
<dbReference type="GO" id="GO:0008270">
    <property type="term" value="F:zinc ion binding"/>
    <property type="evidence" value="ECO:0007669"/>
    <property type="project" value="UniProtKB-KW"/>
</dbReference>
<feature type="domain" description="RING-type" evidence="5">
    <location>
        <begin position="6"/>
        <end position="53"/>
    </location>
</feature>
<comment type="caution">
    <text evidence="6">The sequence shown here is derived from an EMBL/GenBank/DDBJ whole genome shotgun (WGS) entry which is preliminary data.</text>
</comment>
<dbReference type="Proteomes" id="UP000483820">
    <property type="component" value="Chromosome IV"/>
</dbReference>
<dbReference type="RefSeq" id="XP_053584554.1">
    <property type="nucleotide sequence ID" value="XM_053729782.1"/>
</dbReference>
<dbReference type="SUPFAM" id="SSF57850">
    <property type="entry name" value="RING/U-box"/>
    <property type="match status" value="1"/>
</dbReference>
<evidence type="ECO:0000313" key="7">
    <source>
        <dbReference type="Proteomes" id="UP000483820"/>
    </source>
</evidence>
<feature type="region of interest" description="Disordered" evidence="4">
    <location>
        <begin position="59"/>
        <end position="79"/>
    </location>
</feature>
<keyword evidence="1 3" id="KW-0863">Zinc-finger</keyword>
<protein>
    <recommendedName>
        <fullName evidence="5">RING-type domain-containing protein</fullName>
    </recommendedName>
</protein>